<dbReference type="Proteomes" id="UP000322245">
    <property type="component" value="Unassembled WGS sequence"/>
</dbReference>
<comment type="cofactor">
    <cofactor evidence="1 8">
        <name>heme</name>
        <dbReference type="ChEBI" id="CHEBI:30413"/>
    </cofactor>
</comment>
<evidence type="ECO:0000256" key="1">
    <source>
        <dbReference type="ARBA" id="ARBA00001971"/>
    </source>
</evidence>
<dbReference type="InterPro" id="IPR050121">
    <property type="entry name" value="Cytochrome_P450_monoxygenase"/>
</dbReference>
<dbReference type="EMBL" id="NIDF01000017">
    <property type="protein sequence ID" value="TYJ57022.1"/>
    <property type="molecule type" value="Genomic_DNA"/>
</dbReference>
<gene>
    <name evidence="9" type="ORF">B9479_002301</name>
</gene>
<dbReference type="GO" id="GO:0016705">
    <property type="term" value="F:oxidoreductase activity, acting on paired donors, with incorporation or reduction of molecular oxygen"/>
    <property type="evidence" value="ECO:0007669"/>
    <property type="project" value="InterPro"/>
</dbReference>
<evidence type="ECO:0000256" key="8">
    <source>
        <dbReference type="PIRSR" id="PIRSR602401-1"/>
    </source>
</evidence>
<dbReference type="AlphaFoldDB" id="A0A5D3B1R2"/>
<comment type="pathway">
    <text evidence="2">Secondary metabolite biosynthesis.</text>
</comment>
<evidence type="ECO:0000256" key="4">
    <source>
        <dbReference type="ARBA" id="ARBA00022617"/>
    </source>
</evidence>
<name>A0A5D3B1R2_9TREE</name>
<dbReference type="CDD" id="cd11069">
    <property type="entry name" value="CYP_FUM15-like"/>
    <property type="match status" value="1"/>
</dbReference>
<comment type="similarity">
    <text evidence="3">Belongs to the cytochrome P450 family.</text>
</comment>
<dbReference type="PRINTS" id="PR00385">
    <property type="entry name" value="P450"/>
</dbReference>
<evidence type="ECO:0000256" key="2">
    <source>
        <dbReference type="ARBA" id="ARBA00005179"/>
    </source>
</evidence>
<keyword evidence="7" id="KW-0503">Monooxygenase</keyword>
<evidence type="ECO:0000256" key="5">
    <source>
        <dbReference type="ARBA" id="ARBA00023002"/>
    </source>
</evidence>
<dbReference type="GO" id="GO:0005506">
    <property type="term" value="F:iron ion binding"/>
    <property type="evidence" value="ECO:0007669"/>
    <property type="project" value="InterPro"/>
</dbReference>
<keyword evidence="10" id="KW-1185">Reference proteome</keyword>
<reference evidence="9 10" key="1">
    <citation type="submission" date="2017-05" db="EMBL/GenBank/DDBJ databases">
        <title>The Genome Sequence of Tsuchiyaea wingfieldii DSM 27421.</title>
        <authorList>
            <person name="Cuomo C."/>
            <person name="Passer A."/>
            <person name="Billmyre B."/>
            <person name="Heitman J."/>
        </authorList>
    </citation>
    <scope>NUCLEOTIDE SEQUENCE [LARGE SCALE GENOMIC DNA]</scope>
    <source>
        <strain evidence="9 10">DSM 27421</strain>
    </source>
</reference>
<sequence length="501" mass="55910">MLKSEAEVPNITWARTYSTTFRYRFVLGVPRLVTIDPSTINYVLSHPEIFPKPDHVKSDLISLTGGGLLAADGEAHRRQRKLLNACFNSSAVRGVVPIFYDKAYELRQKLLDLLDGTCAETPSFTPPQAIDLVKGARKIDMVKYLSRTTLDIIGLAGFGYDFKQLQEADTELSRPMKSLYAAILQPSILPILQTRFPLLRFLPTARMRAVKKNLKASRRVGERIVREKKAEALLAGGLFEKGNTGKDLISLLIQANMDNSLPAEQRLSDWEVVDQITTFMAAGNDTTSIALTWSLRQLVLSPTIQDRLREEFSTIVDDRPDLETLNALPYLEAFVREVLRHSPPAPSVFRSAREDHIIPLGMPILGRDGNMIHHIKVPKGTSIQFSIATINTSPIFYGADAADFNPDRFLDSPIKTNRSEVPGVWGGSMVFFSGTHHCIGYRFALAEIKTILFVLLKNFEFAELPSKPVIERKAARVMRPVVVGEEKYGPQLPLLVKALGV</sequence>
<dbReference type="InterPro" id="IPR036396">
    <property type="entry name" value="Cyt_P450_sf"/>
</dbReference>
<proteinExistence type="inferred from homology"/>
<evidence type="ECO:0000256" key="7">
    <source>
        <dbReference type="ARBA" id="ARBA00023033"/>
    </source>
</evidence>
<evidence type="ECO:0000256" key="3">
    <source>
        <dbReference type="ARBA" id="ARBA00010617"/>
    </source>
</evidence>
<dbReference type="PRINTS" id="PR00463">
    <property type="entry name" value="EP450I"/>
</dbReference>
<evidence type="ECO:0000313" key="9">
    <source>
        <dbReference type="EMBL" id="TYJ57022.1"/>
    </source>
</evidence>
<keyword evidence="6 8" id="KW-0408">Iron</keyword>
<dbReference type="PANTHER" id="PTHR24305:SF166">
    <property type="entry name" value="CYTOCHROME P450 12A4, MITOCHONDRIAL-RELATED"/>
    <property type="match status" value="1"/>
</dbReference>
<organism evidence="9 10">
    <name type="scientific">Cryptococcus floricola</name>
    <dbReference type="NCBI Taxonomy" id="2591691"/>
    <lineage>
        <taxon>Eukaryota</taxon>
        <taxon>Fungi</taxon>
        <taxon>Dikarya</taxon>
        <taxon>Basidiomycota</taxon>
        <taxon>Agaricomycotina</taxon>
        <taxon>Tremellomycetes</taxon>
        <taxon>Tremellales</taxon>
        <taxon>Cryptococcaceae</taxon>
        <taxon>Cryptococcus</taxon>
    </lineage>
</organism>
<dbReference type="InterPro" id="IPR002401">
    <property type="entry name" value="Cyt_P450_E_grp-I"/>
</dbReference>
<evidence type="ECO:0000256" key="6">
    <source>
        <dbReference type="ARBA" id="ARBA00023004"/>
    </source>
</evidence>
<dbReference type="SUPFAM" id="SSF48264">
    <property type="entry name" value="Cytochrome P450"/>
    <property type="match status" value="1"/>
</dbReference>
<keyword evidence="8" id="KW-0479">Metal-binding</keyword>
<keyword evidence="4 8" id="KW-0349">Heme</keyword>
<comment type="caution">
    <text evidence="9">The sequence shown here is derived from an EMBL/GenBank/DDBJ whole genome shotgun (WGS) entry which is preliminary data.</text>
</comment>
<keyword evidence="5" id="KW-0560">Oxidoreductase</keyword>
<evidence type="ECO:0008006" key="11">
    <source>
        <dbReference type="Google" id="ProtNLM"/>
    </source>
</evidence>
<dbReference type="Pfam" id="PF00067">
    <property type="entry name" value="p450"/>
    <property type="match status" value="1"/>
</dbReference>
<accession>A0A5D3B1R2</accession>
<dbReference type="GO" id="GO:0004497">
    <property type="term" value="F:monooxygenase activity"/>
    <property type="evidence" value="ECO:0007669"/>
    <property type="project" value="UniProtKB-KW"/>
</dbReference>
<dbReference type="InterPro" id="IPR001128">
    <property type="entry name" value="Cyt_P450"/>
</dbReference>
<dbReference type="GO" id="GO:0020037">
    <property type="term" value="F:heme binding"/>
    <property type="evidence" value="ECO:0007669"/>
    <property type="project" value="InterPro"/>
</dbReference>
<dbReference type="PANTHER" id="PTHR24305">
    <property type="entry name" value="CYTOCHROME P450"/>
    <property type="match status" value="1"/>
</dbReference>
<evidence type="ECO:0000313" key="10">
    <source>
        <dbReference type="Proteomes" id="UP000322245"/>
    </source>
</evidence>
<protein>
    <recommendedName>
        <fullName evidence="11">Cytochrome P450</fullName>
    </recommendedName>
</protein>
<feature type="binding site" description="axial binding residue" evidence="8">
    <location>
        <position position="438"/>
    </location>
    <ligand>
        <name>heme</name>
        <dbReference type="ChEBI" id="CHEBI:30413"/>
    </ligand>
    <ligandPart>
        <name>Fe</name>
        <dbReference type="ChEBI" id="CHEBI:18248"/>
    </ligandPart>
</feature>
<dbReference type="Gene3D" id="1.10.630.10">
    <property type="entry name" value="Cytochrome P450"/>
    <property type="match status" value="1"/>
</dbReference>